<dbReference type="RefSeq" id="WP_280573411.1">
    <property type="nucleotide sequence ID" value="NZ_JARXRM010000024.1"/>
</dbReference>
<proteinExistence type="predicted"/>
<comment type="caution">
    <text evidence="1">The sequence shown here is derived from an EMBL/GenBank/DDBJ whole genome shotgun (WGS) entry which is preliminary data.</text>
</comment>
<evidence type="ECO:0000313" key="1">
    <source>
        <dbReference type="EMBL" id="MDH5822489.1"/>
    </source>
</evidence>
<dbReference type="EMBL" id="JARXRM010000024">
    <property type="protein sequence ID" value="MDH5822489.1"/>
    <property type="molecule type" value="Genomic_DNA"/>
</dbReference>
<evidence type="ECO:0000313" key="2">
    <source>
        <dbReference type="Proteomes" id="UP001156940"/>
    </source>
</evidence>
<sequence>MSSLSQQVHQLADQLPPEATWDDVIEQARFRKAVQEGVAAADRGEFASDEDVWRVFRKWGVDVEGRRDWLDGD</sequence>
<organism evidence="1 2">
    <name type="scientific">Luteimonas endophytica</name>
    <dbReference type="NCBI Taxonomy" id="3042023"/>
    <lineage>
        <taxon>Bacteria</taxon>
        <taxon>Pseudomonadati</taxon>
        <taxon>Pseudomonadota</taxon>
        <taxon>Gammaproteobacteria</taxon>
        <taxon>Lysobacterales</taxon>
        <taxon>Lysobacteraceae</taxon>
        <taxon>Luteimonas</taxon>
    </lineage>
</organism>
<evidence type="ECO:0008006" key="3">
    <source>
        <dbReference type="Google" id="ProtNLM"/>
    </source>
</evidence>
<protein>
    <recommendedName>
        <fullName evidence="3">CopG family transcriptional regulator</fullName>
    </recommendedName>
</protein>
<keyword evidence="2" id="KW-1185">Reference proteome</keyword>
<name>A0ABT6J6P6_9GAMM</name>
<accession>A0ABT6J6P6</accession>
<gene>
    <name evidence="1" type="ORF">QFW77_05725</name>
</gene>
<reference evidence="1 2" key="1">
    <citation type="submission" date="2023-04" db="EMBL/GenBank/DDBJ databases">
        <title>Luteimonas endophyticus RD2P54.</title>
        <authorList>
            <person name="Sun J.-Q."/>
        </authorList>
    </citation>
    <scope>NUCLEOTIDE SEQUENCE [LARGE SCALE GENOMIC DNA]</scope>
    <source>
        <strain evidence="1 2">RD2P54</strain>
    </source>
</reference>
<dbReference type="Proteomes" id="UP001156940">
    <property type="component" value="Unassembled WGS sequence"/>
</dbReference>